<dbReference type="SUPFAM" id="SSF52833">
    <property type="entry name" value="Thioredoxin-like"/>
    <property type="match status" value="1"/>
</dbReference>
<dbReference type="InterPro" id="IPR013766">
    <property type="entry name" value="Thioredoxin_domain"/>
</dbReference>
<evidence type="ECO:0000256" key="9">
    <source>
        <dbReference type="ARBA" id="ARBA00023136"/>
    </source>
</evidence>
<dbReference type="Pfam" id="PF00085">
    <property type="entry name" value="Thioredoxin"/>
    <property type="match status" value="1"/>
</dbReference>
<keyword evidence="11" id="KW-0676">Redox-active center</keyword>
<feature type="domain" description="Thioredoxin" evidence="14">
    <location>
        <begin position="42"/>
        <end position="155"/>
    </location>
</feature>
<dbReference type="InterPro" id="IPR052454">
    <property type="entry name" value="TMX_domain-containing"/>
</dbReference>
<keyword evidence="8 13" id="KW-1133">Transmembrane helix</keyword>
<evidence type="ECO:0000256" key="5">
    <source>
        <dbReference type="ARBA" id="ARBA00022729"/>
    </source>
</evidence>
<sequence>MVGSWRIAVRAAHSGLRPGSVSAHPGLAVLALAGLLWVPGGCETVNGAPAAGTVRAVTAGNWSALLEGEWMVTFYAPWCPACQQIYAQWENLGEQSGTLDINVGKVDVTQEPGLSGRFFVTTLPSIFHAKDGVFRRYHGSRIFEDLQSFIKEEKWKLVEPIGCWKSPSSILMSGMAGLFQLSGWIRQTHNYFTGPLEIPVWGSYVIFIVATLLIGLILGLILVLLADCCCPSKAKYEVVRAEENEENLDVPTEGSKEPLEENKELSDNEGESESDDEDAEEGSDDAKDSDEDSAVEESDTEEDTIPPVENISTSEPESALRQRKTETVADNEQ</sequence>
<keyword evidence="2" id="KW-0813">Transport</keyword>
<evidence type="ECO:0000256" key="6">
    <source>
        <dbReference type="ARBA" id="ARBA00022824"/>
    </source>
</evidence>
<keyword evidence="6" id="KW-0256">Endoplasmic reticulum</keyword>
<evidence type="ECO:0000256" key="4">
    <source>
        <dbReference type="ARBA" id="ARBA00022692"/>
    </source>
</evidence>
<evidence type="ECO:0000256" key="8">
    <source>
        <dbReference type="ARBA" id="ARBA00022989"/>
    </source>
</evidence>
<reference evidence="15" key="1">
    <citation type="submission" date="2022-03" db="EMBL/GenBank/DDBJ databases">
        <authorList>
            <person name="Alioto T."/>
            <person name="Alioto T."/>
            <person name="Gomez Garrido J."/>
        </authorList>
    </citation>
    <scope>NUCLEOTIDE SEQUENCE</scope>
</reference>
<dbReference type="EMBL" id="OW240913">
    <property type="protein sequence ID" value="CAH2255366.1"/>
    <property type="molecule type" value="Genomic_DNA"/>
</dbReference>
<comment type="subcellular location">
    <subcellularLocation>
        <location evidence="1">Endoplasmic reticulum membrane</location>
        <topology evidence="1">Single-pass type I membrane protein</topology>
    </subcellularLocation>
</comment>
<keyword evidence="3" id="KW-0597">Phosphoprotein</keyword>
<dbReference type="PROSITE" id="PS51352">
    <property type="entry name" value="THIOREDOXIN_2"/>
    <property type="match status" value="1"/>
</dbReference>
<evidence type="ECO:0000256" key="12">
    <source>
        <dbReference type="SAM" id="MobiDB-lite"/>
    </source>
</evidence>
<evidence type="ECO:0000256" key="11">
    <source>
        <dbReference type="ARBA" id="ARBA00023284"/>
    </source>
</evidence>
<dbReference type="PANTHER" id="PTHR46107:SF1">
    <property type="entry name" value="THIOREDOXIN-RELATED TRANSMEMBRANE PROTEIN 4"/>
    <property type="match status" value="1"/>
</dbReference>
<keyword evidence="7" id="KW-0249">Electron transport</keyword>
<keyword evidence="4 13" id="KW-0812">Transmembrane</keyword>
<organism evidence="15 16">
    <name type="scientific">Pelobates cultripes</name>
    <name type="common">Western spadefoot toad</name>
    <dbReference type="NCBI Taxonomy" id="61616"/>
    <lineage>
        <taxon>Eukaryota</taxon>
        <taxon>Metazoa</taxon>
        <taxon>Chordata</taxon>
        <taxon>Craniata</taxon>
        <taxon>Vertebrata</taxon>
        <taxon>Euteleostomi</taxon>
        <taxon>Amphibia</taxon>
        <taxon>Batrachia</taxon>
        <taxon>Anura</taxon>
        <taxon>Pelobatoidea</taxon>
        <taxon>Pelobatidae</taxon>
        <taxon>Pelobates</taxon>
    </lineage>
</organism>
<evidence type="ECO:0000256" key="13">
    <source>
        <dbReference type="SAM" id="Phobius"/>
    </source>
</evidence>
<evidence type="ECO:0000313" key="16">
    <source>
        <dbReference type="Proteomes" id="UP001295444"/>
    </source>
</evidence>
<feature type="transmembrane region" description="Helical" evidence="13">
    <location>
        <begin position="201"/>
        <end position="226"/>
    </location>
</feature>
<dbReference type="PROSITE" id="PS00194">
    <property type="entry name" value="THIOREDOXIN_1"/>
    <property type="match status" value="1"/>
</dbReference>
<dbReference type="Gene3D" id="3.40.30.10">
    <property type="entry name" value="Glutaredoxin"/>
    <property type="match status" value="1"/>
</dbReference>
<dbReference type="GO" id="GO:0015036">
    <property type="term" value="F:disulfide oxidoreductase activity"/>
    <property type="evidence" value="ECO:0007669"/>
    <property type="project" value="TreeGrafter"/>
</dbReference>
<keyword evidence="9 13" id="KW-0472">Membrane</keyword>
<evidence type="ECO:0000259" key="14">
    <source>
        <dbReference type="PROSITE" id="PS51352"/>
    </source>
</evidence>
<feature type="compositionally biased region" description="Basic and acidic residues" evidence="12">
    <location>
        <begin position="318"/>
        <end position="327"/>
    </location>
</feature>
<gene>
    <name evidence="15" type="ORF">PECUL_23A040742</name>
</gene>
<dbReference type="InterPro" id="IPR017937">
    <property type="entry name" value="Thioredoxin_CS"/>
</dbReference>
<evidence type="ECO:0000256" key="7">
    <source>
        <dbReference type="ARBA" id="ARBA00022982"/>
    </source>
</evidence>
<accession>A0AAD1RI18</accession>
<proteinExistence type="predicted"/>
<dbReference type="Proteomes" id="UP001295444">
    <property type="component" value="Chromosome 02"/>
</dbReference>
<dbReference type="PANTHER" id="PTHR46107">
    <property type="entry name" value="DUMPY: SHORTER THAN WILD-TYPE"/>
    <property type="match status" value="1"/>
</dbReference>
<protein>
    <submittedName>
        <fullName evidence="15">Thioredoxin-related transmembrane 4</fullName>
    </submittedName>
</protein>
<evidence type="ECO:0000256" key="1">
    <source>
        <dbReference type="ARBA" id="ARBA00004115"/>
    </source>
</evidence>
<feature type="compositionally biased region" description="Basic and acidic residues" evidence="12">
    <location>
        <begin position="254"/>
        <end position="266"/>
    </location>
</feature>
<feature type="region of interest" description="Disordered" evidence="12">
    <location>
        <begin position="243"/>
        <end position="333"/>
    </location>
</feature>
<dbReference type="AlphaFoldDB" id="A0AAD1RI18"/>
<dbReference type="GO" id="GO:0005789">
    <property type="term" value="C:endoplasmic reticulum membrane"/>
    <property type="evidence" value="ECO:0007669"/>
    <property type="project" value="UniProtKB-SubCell"/>
</dbReference>
<evidence type="ECO:0000256" key="2">
    <source>
        <dbReference type="ARBA" id="ARBA00022448"/>
    </source>
</evidence>
<feature type="compositionally biased region" description="Acidic residues" evidence="12">
    <location>
        <begin position="267"/>
        <end position="304"/>
    </location>
</feature>
<evidence type="ECO:0000313" key="15">
    <source>
        <dbReference type="EMBL" id="CAH2255366.1"/>
    </source>
</evidence>
<dbReference type="InterPro" id="IPR036249">
    <property type="entry name" value="Thioredoxin-like_sf"/>
</dbReference>
<evidence type="ECO:0000256" key="3">
    <source>
        <dbReference type="ARBA" id="ARBA00022553"/>
    </source>
</evidence>
<evidence type="ECO:0000256" key="10">
    <source>
        <dbReference type="ARBA" id="ARBA00023157"/>
    </source>
</evidence>
<keyword evidence="16" id="KW-1185">Reference proteome</keyword>
<keyword evidence="5" id="KW-0732">Signal</keyword>
<name>A0AAD1RI18_PELCU</name>
<keyword evidence="10" id="KW-1015">Disulfide bond</keyword>